<protein>
    <submittedName>
        <fullName evidence="1">Enoyl-CoA hydratase/isomerase family protein</fullName>
    </submittedName>
</protein>
<gene>
    <name evidence="1" type="ORF">FO013_08015</name>
</gene>
<keyword evidence="2" id="KW-1185">Reference proteome</keyword>
<dbReference type="Pfam" id="PF00378">
    <property type="entry name" value="ECH_1"/>
    <property type="match status" value="1"/>
</dbReference>
<proteinExistence type="predicted"/>
<dbReference type="CDD" id="cd06558">
    <property type="entry name" value="crotonase-like"/>
    <property type="match status" value="1"/>
</dbReference>
<dbReference type="GO" id="GO:0006635">
    <property type="term" value="P:fatty acid beta-oxidation"/>
    <property type="evidence" value="ECO:0007669"/>
    <property type="project" value="TreeGrafter"/>
</dbReference>
<dbReference type="Proteomes" id="UP000316406">
    <property type="component" value="Unassembled WGS sequence"/>
</dbReference>
<dbReference type="OrthoDB" id="4608673at2"/>
<name>A0A556CH57_BREAU</name>
<dbReference type="InterPro" id="IPR001753">
    <property type="entry name" value="Enoyl-CoA_hydra/iso"/>
</dbReference>
<organism evidence="1 2">
    <name type="scientific">Brevibacterium aurantiacum</name>
    <dbReference type="NCBI Taxonomy" id="273384"/>
    <lineage>
        <taxon>Bacteria</taxon>
        <taxon>Bacillati</taxon>
        <taxon>Actinomycetota</taxon>
        <taxon>Actinomycetes</taxon>
        <taxon>Micrococcales</taxon>
        <taxon>Brevibacteriaceae</taxon>
        <taxon>Brevibacterium</taxon>
    </lineage>
</organism>
<comment type="caution">
    <text evidence="1">The sequence shown here is derived from an EMBL/GenBank/DDBJ whole genome shotgun (WGS) entry which is preliminary data.</text>
</comment>
<dbReference type="RefSeq" id="WP_143922029.1">
    <property type="nucleotide sequence ID" value="NZ_VLTK01000004.1"/>
</dbReference>
<dbReference type="Gene3D" id="3.90.226.10">
    <property type="entry name" value="2-enoyl-CoA Hydratase, Chain A, domain 1"/>
    <property type="match status" value="1"/>
</dbReference>
<sequence length="280" mass="29491">MTVDGTYRPVDLEGFDFTVTGGVGTLVIDRPEKRNAISRPMWRALPEIIAGIDADDSIGALVITGAAGHFSAGSDIADLNVALADFWELNSTAEAAVADARTTTIAAITGNCVGGGTEIAAACDIRIAAPGSIYGVTAAKLGLVYPPGPTHRLATVLGDSWARYLLVTASIVKFETMRELGFFHEVSETPLDSAQVMGEKIVGLSRLSQLGSKAVLSGELRESATDDSAFNPPPWLDEAYQAEIARGQEAFFAKRTPEFGFRGTDWAEGSIPTGSAPEKP</sequence>
<dbReference type="PANTHER" id="PTHR11941">
    <property type="entry name" value="ENOYL-COA HYDRATASE-RELATED"/>
    <property type="match status" value="1"/>
</dbReference>
<evidence type="ECO:0000313" key="2">
    <source>
        <dbReference type="Proteomes" id="UP000316406"/>
    </source>
</evidence>
<dbReference type="EMBL" id="VLTK01000004">
    <property type="protein sequence ID" value="TSI16774.1"/>
    <property type="molecule type" value="Genomic_DNA"/>
</dbReference>
<dbReference type="PANTHER" id="PTHR11941:SF127">
    <property type="entry name" value="ENOYL-COA HYDRATASE ECHA18 (ENOYL HYDRASE) (UNSATURATED ACYL-COA HYDRATASE) (CROTONASE)-RELATED"/>
    <property type="match status" value="1"/>
</dbReference>
<dbReference type="AlphaFoldDB" id="A0A556CH57"/>
<dbReference type="SUPFAM" id="SSF52096">
    <property type="entry name" value="ClpP/crotonase"/>
    <property type="match status" value="1"/>
</dbReference>
<dbReference type="InterPro" id="IPR029045">
    <property type="entry name" value="ClpP/crotonase-like_dom_sf"/>
</dbReference>
<reference evidence="1 2" key="1">
    <citation type="submission" date="2019-07" db="EMBL/GenBank/DDBJ databases">
        <title>Draft genome sequence of Brevibacterium aurantiacum XU54 isolated from Xinjiang China.</title>
        <authorList>
            <person name="Xu X."/>
        </authorList>
    </citation>
    <scope>NUCLEOTIDE SEQUENCE [LARGE SCALE GENOMIC DNA]</scope>
    <source>
        <strain evidence="1 2">XU54</strain>
    </source>
</reference>
<evidence type="ECO:0000313" key="1">
    <source>
        <dbReference type="EMBL" id="TSI16774.1"/>
    </source>
</evidence>
<dbReference type="GO" id="GO:0016853">
    <property type="term" value="F:isomerase activity"/>
    <property type="evidence" value="ECO:0007669"/>
    <property type="project" value="UniProtKB-KW"/>
</dbReference>
<accession>A0A556CH57</accession>
<keyword evidence="1" id="KW-0413">Isomerase</keyword>